<dbReference type="PANTHER" id="PTHR35303">
    <property type="entry name" value="OS02G0197800 PROTEIN"/>
    <property type="match status" value="1"/>
</dbReference>
<dbReference type="InterPro" id="IPR010376">
    <property type="entry name" value="GBBH-like_N"/>
</dbReference>
<reference evidence="1 2" key="1">
    <citation type="submission" date="2016-05" db="EMBL/GenBank/DDBJ databases">
        <title>Genome Sequence of Pseudomonas citronellolis Strain SJTE-3, an Estrogens and Persistent Organic Pollutants degradation strain.</title>
        <authorList>
            <person name="Liang R."/>
        </authorList>
    </citation>
    <scope>NUCLEOTIDE SEQUENCE [LARGE SCALE GENOMIC DNA]</scope>
    <source>
        <strain evidence="1 2">SJTE-3</strain>
    </source>
</reference>
<evidence type="ECO:0000313" key="1">
    <source>
        <dbReference type="EMBL" id="ANI15454.1"/>
    </source>
</evidence>
<dbReference type="Proteomes" id="UP000077748">
    <property type="component" value="Chromosome"/>
</dbReference>
<dbReference type="AlphaFoldDB" id="A0A1A9KD89"/>
<dbReference type="PANTHER" id="PTHR35303:SF8">
    <property type="entry name" value="GAMMA-BUTYROBETAINE HYDROXYLASE-LIKE N-TERMINAL DOMAIN-CONTAINING PROTEIN"/>
    <property type="match status" value="1"/>
</dbReference>
<proteinExistence type="predicted"/>
<name>A0A1A9KD89_9PSED</name>
<dbReference type="InterPro" id="IPR038492">
    <property type="entry name" value="GBBH-like_N_sf"/>
</dbReference>
<evidence type="ECO:0000313" key="2">
    <source>
        <dbReference type="Proteomes" id="UP000077748"/>
    </source>
</evidence>
<dbReference type="EMBL" id="CP015878">
    <property type="protein sequence ID" value="ANI15454.1"/>
    <property type="molecule type" value="Genomic_DNA"/>
</dbReference>
<dbReference type="Pfam" id="PF06155">
    <property type="entry name" value="GBBH-like_N"/>
    <property type="match status" value="1"/>
</dbReference>
<dbReference type="RefSeq" id="WP_009622151.1">
    <property type="nucleotide sequence ID" value="NZ_CALEBV010000079.1"/>
</dbReference>
<organism evidence="1 2">
    <name type="scientific">Pseudomonas citronellolis</name>
    <dbReference type="NCBI Taxonomy" id="53408"/>
    <lineage>
        <taxon>Bacteria</taxon>
        <taxon>Pseudomonadati</taxon>
        <taxon>Pseudomonadota</taxon>
        <taxon>Gammaproteobacteria</taxon>
        <taxon>Pseudomonadales</taxon>
        <taxon>Pseudomonadaceae</taxon>
        <taxon>Pseudomonas</taxon>
    </lineage>
</organism>
<accession>A0A1A9KD89</accession>
<sequence length="92" mass="10309">MNAPRALHRSSNERELRIDWGDGEVQRIAFARLRGACPCSQCRAARLQGRITLVGAEVGLRAVNPQGYGVQLVFDDGHERGIYPWSYLRELG</sequence>
<protein>
    <submittedName>
        <fullName evidence="1">Uncharacterized protein</fullName>
    </submittedName>
</protein>
<dbReference type="Gene3D" id="3.30.2020.30">
    <property type="match status" value="1"/>
</dbReference>
<gene>
    <name evidence="1" type="ORF">A9C11_16385</name>
</gene>